<dbReference type="EMBL" id="CP064942">
    <property type="protein sequence ID" value="QPH53932.1"/>
    <property type="molecule type" value="Genomic_DNA"/>
</dbReference>
<feature type="signal peptide" evidence="2">
    <location>
        <begin position="1"/>
        <end position="23"/>
    </location>
</feature>
<dbReference type="Proteomes" id="UP000594800">
    <property type="component" value="Chromosome"/>
</dbReference>
<organism evidence="3 4">
    <name type="scientific">Pontivivens ytuae</name>
    <dbReference type="NCBI Taxonomy" id="2789856"/>
    <lineage>
        <taxon>Bacteria</taxon>
        <taxon>Pseudomonadati</taxon>
        <taxon>Pseudomonadota</taxon>
        <taxon>Alphaproteobacteria</taxon>
        <taxon>Rhodobacterales</taxon>
        <taxon>Paracoccaceae</taxon>
        <taxon>Pontivivens</taxon>
    </lineage>
</organism>
<feature type="chain" id="PRO_5033033101" description="Lipoprotein" evidence="2">
    <location>
        <begin position="24"/>
        <end position="45"/>
    </location>
</feature>
<dbReference type="RefSeq" id="WP_196103141.1">
    <property type="nucleotide sequence ID" value="NZ_CP064942.1"/>
</dbReference>
<dbReference type="KEGG" id="poz:I0K15_19515"/>
<evidence type="ECO:0000256" key="2">
    <source>
        <dbReference type="SAM" id="SignalP"/>
    </source>
</evidence>
<protein>
    <recommendedName>
        <fullName evidence="5">Lipoprotein</fullName>
    </recommendedName>
</protein>
<accession>A0A7S9QD27</accession>
<evidence type="ECO:0000313" key="4">
    <source>
        <dbReference type="Proteomes" id="UP000594800"/>
    </source>
</evidence>
<dbReference type="PROSITE" id="PS51257">
    <property type="entry name" value="PROKAR_LIPOPROTEIN"/>
    <property type="match status" value="1"/>
</dbReference>
<feature type="region of interest" description="Disordered" evidence="1">
    <location>
        <begin position="24"/>
        <end position="45"/>
    </location>
</feature>
<evidence type="ECO:0008006" key="5">
    <source>
        <dbReference type="Google" id="ProtNLM"/>
    </source>
</evidence>
<dbReference type="AlphaFoldDB" id="A0A7S9QD27"/>
<reference evidence="3 4" key="1">
    <citation type="submission" date="2020-11" db="EMBL/GenBank/DDBJ databases">
        <title>Description of Pontivivens ytuae sp. nov. isolated from deep sea sediment of Mariana Trench.</title>
        <authorList>
            <person name="Wang Z."/>
            <person name="Sun Q.-L."/>
            <person name="Xu X.-D."/>
            <person name="Tang Y.-Z."/>
            <person name="Zhang J."/>
        </authorList>
    </citation>
    <scope>NUCLEOTIDE SEQUENCE [LARGE SCALE GENOMIC DNA]</scope>
    <source>
        <strain evidence="3 4">MT2928</strain>
    </source>
</reference>
<keyword evidence="2" id="KW-0732">Signal</keyword>
<name>A0A7S9QD27_9RHOB</name>
<keyword evidence="4" id="KW-1185">Reference proteome</keyword>
<evidence type="ECO:0000256" key="1">
    <source>
        <dbReference type="SAM" id="MobiDB-lite"/>
    </source>
</evidence>
<gene>
    <name evidence="3" type="ORF">I0K15_19515</name>
</gene>
<evidence type="ECO:0000313" key="3">
    <source>
        <dbReference type="EMBL" id="QPH53932.1"/>
    </source>
</evidence>
<feature type="compositionally biased region" description="Polar residues" evidence="1">
    <location>
        <begin position="29"/>
        <end position="39"/>
    </location>
</feature>
<proteinExistence type="predicted"/>
<sequence length="45" mass="4391">MVRTIAALALATLLAACAMPDSASMAPTEGTNPNASGLTTLAPGF</sequence>